<name>A0AA85JHJ8_TRIRE</name>
<dbReference type="AlphaFoldDB" id="A0AA85JHJ8"/>
<dbReference type="PANTHER" id="PTHR13520:SF0">
    <property type="entry name" value="RAD50-INTERACTING PROTEIN 1"/>
    <property type="match status" value="1"/>
</dbReference>
<proteinExistence type="predicted"/>
<dbReference type="PROSITE" id="PS51386">
    <property type="entry name" value="RINT1_TIP20"/>
    <property type="match status" value="1"/>
</dbReference>
<reference evidence="1" key="1">
    <citation type="submission" date="2022-06" db="EMBL/GenBank/DDBJ databases">
        <authorList>
            <person name="Berger JAMES D."/>
            <person name="Berger JAMES D."/>
        </authorList>
    </citation>
    <scope>NUCLEOTIDE SEQUENCE [LARGE SCALE GENOMIC DNA]</scope>
</reference>
<sequence>MSLDKYTKQLNEIVRPTGNVKKQLLTAIENITDKINRLKEVIFLSEKRELSGICQDAKELKLLMEKLFEGVSRNQIKMTHLLPEVGFFYEFAYPEVEACKISEKRLQMLEFSEHLSSLESSVLAARVMNDKTTLANALKQYFSFVDAQLSANPEIREYILECTEQHETCLNSLTYLMLDFKSLLNKLNIPIVLMGISDDEGCQTWCDDDLQIFCSDFHALSSFNISYLNILLSKPLLADVCLPMHIILSPMEKRFRYHFCGTQKTNRVDMPEWYMSQVLQWIRANDYFLTVVDRDFISVTNESAVSVRLELMRGLVTLLLDKLNYDLGLSTSMPLRFNHKFSSNNYSDCNIPFEVCYPSFHSNSDDELLNNAQHFSHLIDVVLQTDSKLSKMMYPSDYPRPSDVLSHPKVFSRWLLLEQHLASDRLKIALRSSSSWFVVDESEGRPQCVDYFIAILHAISSRGRQLSDKVSQARFVQVQLNLIHEFYFECVVSLARGQPELDASMNRSPYSKSKTEKGNETSNVFRSLFSSHGRSLNSQPRTKKASVINQLFKCFVDGVEDPRSSRWILTMNAMKCLHDVMLEWANDQHYVTFWEDLSTRRLLQFGDPWLKDIGLNTYKTNIMASELKEHESQNEAFNESCSSDTYLGLHGGVFTQMLLLYSSQIKRMLEETVKVVLKDLKEKSSLYIRSSDNWLCDTSESGHLGNIKSENANLMMSTNASVFFHALHDWLYHLSISVHWKLFSHVWKSIASQLDDYFYNELILMNRFTSLGAAQLRFDLTNCLYSLFNLYTERPESFFSQTRDACVLLNLLPGTAELLKDTLNESVSTVRKDDNNPLGSLLELGVYRLTPEEALRILSLRVIVG</sequence>
<keyword evidence="1" id="KW-1185">Reference proteome</keyword>
<dbReference type="GO" id="GO:0070939">
    <property type="term" value="C:Dsl1/NZR complex"/>
    <property type="evidence" value="ECO:0007669"/>
    <property type="project" value="InterPro"/>
</dbReference>
<accession>A0AA85JHJ8</accession>
<dbReference type="InterPro" id="IPR007528">
    <property type="entry name" value="RINT1_Tip20"/>
</dbReference>
<dbReference type="WBParaSite" id="TREG1_20710.3">
    <property type="protein sequence ID" value="TREG1_20710.3"/>
    <property type="gene ID" value="TREG1_20710"/>
</dbReference>
<evidence type="ECO:0000313" key="2">
    <source>
        <dbReference type="WBParaSite" id="TREG1_20710.3"/>
    </source>
</evidence>
<evidence type="ECO:0008006" key="3">
    <source>
        <dbReference type="Google" id="ProtNLM"/>
    </source>
</evidence>
<dbReference type="GO" id="GO:0060628">
    <property type="term" value="P:regulation of ER to Golgi vesicle-mediated transport"/>
    <property type="evidence" value="ECO:0007669"/>
    <property type="project" value="TreeGrafter"/>
</dbReference>
<dbReference type="GO" id="GO:0006888">
    <property type="term" value="P:endoplasmic reticulum to Golgi vesicle-mediated transport"/>
    <property type="evidence" value="ECO:0007669"/>
    <property type="project" value="InterPro"/>
</dbReference>
<reference evidence="2" key="2">
    <citation type="submission" date="2023-11" db="UniProtKB">
        <authorList>
            <consortium name="WormBaseParasite"/>
        </authorList>
    </citation>
    <scope>IDENTIFICATION</scope>
</reference>
<protein>
    <recommendedName>
        <fullName evidence="3">RAD50-interacting protein 1</fullName>
    </recommendedName>
</protein>
<dbReference type="Proteomes" id="UP000050795">
    <property type="component" value="Unassembled WGS sequence"/>
</dbReference>
<dbReference type="PANTHER" id="PTHR13520">
    <property type="entry name" value="RAD50-INTERACTING PROTEIN 1 RINT-1"/>
    <property type="match status" value="1"/>
</dbReference>
<dbReference type="GO" id="GO:0006890">
    <property type="term" value="P:retrograde vesicle-mediated transport, Golgi to endoplasmic reticulum"/>
    <property type="evidence" value="ECO:0007669"/>
    <property type="project" value="InterPro"/>
</dbReference>
<dbReference type="InterPro" id="IPR042044">
    <property type="entry name" value="EXOC6PINT-1/Sec15/Tip20_C_dom2"/>
</dbReference>
<organism evidence="1 2">
    <name type="scientific">Trichobilharzia regenti</name>
    <name type="common">Nasal bird schistosome</name>
    <dbReference type="NCBI Taxonomy" id="157069"/>
    <lineage>
        <taxon>Eukaryota</taxon>
        <taxon>Metazoa</taxon>
        <taxon>Spiralia</taxon>
        <taxon>Lophotrochozoa</taxon>
        <taxon>Platyhelminthes</taxon>
        <taxon>Trematoda</taxon>
        <taxon>Digenea</taxon>
        <taxon>Strigeidida</taxon>
        <taxon>Schistosomatoidea</taxon>
        <taxon>Schistosomatidae</taxon>
        <taxon>Trichobilharzia</taxon>
    </lineage>
</organism>
<dbReference type="Gene3D" id="1.20.58.670">
    <property type="entry name" value="Dsl1p vesicle tethering complex, Tip20p subunit, domain D"/>
    <property type="match status" value="1"/>
</dbReference>
<dbReference type="Pfam" id="PF04437">
    <property type="entry name" value="RINT1_TIP1"/>
    <property type="match status" value="1"/>
</dbReference>
<evidence type="ECO:0000313" key="1">
    <source>
        <dbReference type="Proteomes" id="UP000050795"/>
    </source>
</evidence>